<evidence type="ECO:0000313" key="2">
    <source>
        <dbReference type="EMBL" id="OTF72246.1"/>
    </source>
</evidence>
<feature type="non-terminal residue" evidence="2">
    <location>
        <position position="390"/>
    </location>
</feature>
<dbReference type="PROSITE" id="PS50279">
    <property type="entry name" value="BPTI_KUNITZ_2"/>
    <property type="match status" value="1"/>
</dbReference>
<dbReference type="GO" id="GO:0004867">
    <property type="term" value="F:serine-type endopeptidase inhibitor activity"/>
    <property type="evidence" value="ECO:0007669"/>
    <property type="project" value="InterPro"/>
</dbReference>
<dbReference type="EMBL" id="MUJZ01057153">
    <property type="protein sequence ID" value="OTF72246.1"/>
    <property type="molecule type" value="Genomic_DNA"/>
</dbReference>
<dbReference type="AlphaFoldDB" id="A0A1Y3AXU9"/>
<dbReference type="Pfam" id="PF00014">
    <property type="entry name" value="Kunitz_BPTI"/>
    <property type="match status" value="1"/>
</dbReference>
<evidence type="ECO:0000259" key="1">
    <source>
        <dbReference type="PROSITE" id="PS50279"/>
    </source>
</evidence>
<proteinExistence type="predicted"/>
<dbReference type="SMART" id="SM00131">
    <property type="entry name" value="KU"/>
    <property type="match status" value="1"/>
</dbReference>
<dbReference type="InterPro" id="IPR036880">
    <property type="entry name" value="Kunitz_BPTI_sf"/>
</dbReference>
<comment type="caution">
    <text evidence="2">The sequence shown here is derived from an EMBL/GenBank/DDBJ whole genome shotgun (WGS) entry which is preliminary data.</text>
</comment>
<dbReference type="Proteomes" id="UP000194236">
    <property type="component" value="Unassembled WGS sequence"/>
</dbReference>
<feature type="domain" description="BPTI/Kunitz inhibitor" evidence="1">
    <location>
        <begin position="358"/>
        <end position="390"/>
    </location>
</feature>
<reference evidence="2 3" key="1">
    <citation type="submission" date="2017-03" db="EMBL/GenBank/DDBJ databases">
        <title>Genome Survey of Euroglyphus maynei.</title>
        <authorList>
            <person name="Arlian L.G."/>
            <person name="Morgan M.S."/>
            <person name="Rider S.D."/>
        </authorList>
    </citation>
    <scope>NUCLEOTIDE SEQUENCE [LARGE SCALE GENOMIC DNA]</scope>
    <source>
        <strain evidence="2">Arlian Lab</strain>
        <tissue evidence="2">Whole body</tissue>
    </source>
</reference>
<organism evidence="2 3">
    <name type="scientific">Euroglyphus maynei</name>
    <name type="common">Mayne's house dust mite</name>
    <dbReference type="NCBI Taxonomy" id="6958"/>
    <lineage>
        <taxon>Eukaryota</taxon>
        <taxon>Metazoa</taxon>
        <taxon>Ecdysozoa</taxon>
        <taxon>Arthropoda</taxon>
        <taxon>Chelicerata</taxon>
        <taxon>Arachnida</taxon>
        <taxon>Acari</taxon>
        <taxon>Acariformes</taxon>
        <taxon>Sarcoptiformes</taxon>
        <taxon>Astigmata</taxon>
        <taxon>Psoroptidia</taxon>
        <taxon>Analgoidea</taxon>
        <taxon>Pyroglyphidae</taxon>
        <taxon>Pyroglyphinae</taxon>
        <taxon>Euroglyphus</taxon>
    </lineage>
</organism>
<name>A0A1Y3AXU9_EURMA</name>
<accession>A0A1Y3AXU9</accession>
<dbReference type="SUPFAM" id="SSF57362">
    <property type="entry name" value="BPTI-like"/>
    <property type="match status" value="1"/>
</dbReference>
<dbReference type="OrthoDB" id="5950222at2759"/>
<keyword evidence="3" id="KW-1185">Reference proteome</keyword>
<evidence type="ECO:0000313" key="3">
    <source>
        <dbReference type="Proteomes" id="UP000194236"/>
    </source>
</evidence>
<dbReference type="InterPro" id="IPR002223">
    <property type="entry name" value="Kunitz_BPTI"/>
</dbReference>
<dbReference type="Gene3D" id="4.10.410.10">
    <property type="entry name" value="Pancreatic trypsin inhibitor Kunitz domain"/>
    <property type="match status" value="1"/>
</dbReference>
<gene>
    <name evidence="2" type="ORF">BLA29_005219</name>
</gene>
<sequence>MKNGHSIEMNTSENCNENESTNLMSESEQCNIEACDPDQLATMVDCKDTEYGCCPTDNSTPADEDFSNCPMITVESMESCLQSEYGCCPIENPDDNTDELENNLKNLTLALGPYGLGYDPSSCEMVTTPANLVKDCSRSKFGCCPDGWNEAQGPNGEGCEEGSGDISAFLASTINTVMNLFVTTEAPVTGDDIDCSLTEFGCCPNGKTKATGPRYYGCTCHDYPFGCCQDGYSPASGENLEGCLCERMLYGCCADGRTPAKGENREGCDCTSSPYGCCSDMFTFAQGPNYQGCPCDTLTYGCCPGSQIPARGPDFTGCSCADTPFGCCGDGITVAYGPKFEGCPTGLPLDMKLNSEVCKLPKETGPCSNFSVQWFFDNESGRCNRFWYGG</sequence>
<protein>
    <recommendedName>
        <fullName evidence="1">BPTI/Kunitz inhibitor domain-containing protein</fullName>
    </recommendedName>
</protein>